<protein>
    <submittedName>
        <fullName evidence="2">Nucleoside triphosphate pyrophosphohydrolase</fullName>
        <ecNumber evidence="2">3.6.1.9</ecNumber>
    </submittedName>
</protein>
<dbReference type="GO" id="GO:0047429">
    <property type="term" value="F:nucleoside triphosphate diphosphatase activity"/>
    <property type="evidence" value="ECO:0007669"/>
    <property type="project" value="UniProtKB-EC"/>
</dbReference>
<dbReference type="GO" id="GO:0006950">
    <property type="term" value="P:response to stress"/>
    <property type="evidence" value="ECO:0007669"/>
    <property type="project" value="UniProtKB-ARBA"/>
</dbReference>
<reference evidence="2" key="1">
    <citation type="submission" date="2021-05" db="EMBL/GenBank/DDBJ databases">
        <title>Energy efficiency and biological interactions define the core microbiome of deep oligotrophic groundwater.</title>
        <authorList>
            <person name="Mehrshad M."/>
            <person name="Lopez-Fernandez M."/>
            <person name="Bell E."/>
            <person name="Bernier-Latmani R."/>
            <person name="Bertilsson S."/>
            <person name="Dopson M."/>
        </authorList>
    </citation>
    <scope>NUCLEOTIDE SEQUENCE</scope>
    <source>
        <strain evidence="2">Modern_marine.mb.64</strain>
    </source>
</reference>
<keyword evidence="2" id="KW-0378">Hydrolase</keyword>
<dbReference type="GO" id="GO:0046047">
    <property type="term" value="P:TTP catabolic process"/>
    <property type="evidence" value="ECO:0007669"/>
    <property type="project" value="TreeGrafter"/>
</dbReference>
<dbReference type="NCBIfam" id="NF007113">
    <property type="entry name" value="PRK09562.1"/>
    <property type="match status" value="1"/>
</dbReference>
<dbReference type="GO" id="GO:0046052">
    <property type="term" value="P:UTP catabolic process"/>
    <property type="evidence" value="ECO:0007669"/>
    <property type="project" value="TreeGrafter"/>
</dbReference>
<dbReference type="GO" id="GO:0046061">
    <property type="term" value="P:dATP catabolic process"/>
    <property type="evidence" value="ECO:0007669"/>
    <property type="project" value="TreeGrafter"/>
</dbReference>
<dbReference type="FunFam" id="1.10.287.1080:FF:000001">
    <property type="entry name" value="Nucleoside triphosphate pyrophosphohydrolase"/>
    <property type="match status" value="1"/>
</dbReference>
<accession>A0A948RWW5</accession>
<dbReference type="CDD" id="cd11529">
    <property type="entry name" value="NTP-PPase_MazG_Cterm"/>
    <property type="match status" value="1"/>
</dbReference>
<feature type="domain" description="NTP pyrophosphohydrolase MazG-like" evidence="1">
    <location>
        <begin position="32"/>
        <end position="105"/>
    </location>
</feature>
<dbReference type="SUPFAM" id="SSF101386">
    <property type="entry name" value="all-alpha NTP pyrophosphatases"/>
    <property type="match status" value="2"/>
</dbReference>
<dbReference type="InterPro" id="IPR048011">
    <property type="entry name" value="NTP-PPase_MazG-like_C"/>
</dbReference>
<dbReference type="InterPro" id="IPR048015">
    <property type="entry name" value="NTP-PPase_MazG-like_N"/>
</dbReference>
<dbReference type="Proteomes" id="UP000777784">
    <property type="component" value="Unassembled WGS sequence"/>
</dbReference>
<comment type="caution">
    <text evidence="2">The sequence shown here is derived from an EMBL/GenBank/DDBJ whole genome shotgun (WGS) entry which is preliminary data.</text>
</comment>
<dbReference type="InterPro" id="IPR004518">
    <property type="entry name" value="MazG-like_dom"/>
</dbReference>
<evidence type="ECO:0000313" key="3">
    <source>
        <dbReference type="Proteomes" id="UP000777784"/>
    </source>
</evidence>
<dbReference type="EC" id="3.6.1.9" evidence="2"/>
<dbReference type="EMBL" id="JAHJDP010000095">
    <property type="protein sequence ID" value="MBU2692523.1"/>
    <property type="molecule type" value="Genomic_DNA"/>
</dbReference>
<gene>
    <name evidence="2" type="primary">mazG</name>
    <name evidence="2" type="ORF">KJ970_16525</name>
</gene>
<dbReference type="AlphaFoldDB" id="A0A948RWW5"/>
<name>A0A948RWW5_UNCEI</name>
<dbReference type="PANTHER" id="PTHR30522:SF0">
    <property type="entry name" value="NUCLEOSIDE TRIPHOSPHATE PYROPHOSPHOHYDROLASE"/>
    <property type="match status" value="1"/>
</dbReference>
<proteinExistence type="predicted"/>
<evidence type="ECO:0000259" key="1">
    <source>
        <dbReference type="Pfam" id="PF03819"/>
    </source>
</evidence>
<organism evidence="2 3">
    <name type="scientific">Eiseniibacteriota bacterium</name>
    <dbReference type="NCBI Taxonomy" id="2212470"/>
    <lineage>
        <taxon>Bacteria</taxon>
        <taxon>Candidatus Eiseniibacteriota</taxon>
    </lineage>
</organism>
<dbReference type="GO" id="GO:0046076">
    <property type="term" value="P:dTTP catabolic process"/>
    <property type="evidence" value="ECO:0007669"/>
    <property type="project" value="TreeGrafter"/>
</dbReference>
<dbReference type="GO" id="GO:0006203">
    <property type="term" value="P:dGTP catabolic process"/>
    <property type="evidence" value="ECO:0007669"/>
    <property type="project" value="TreeGrafter"/>
</dbReference>
<dbReference type="GO" id="GO:0046081">
    <property type="term" value="P:dUTP catabolic process"/>
    <property type="evidence" value="ECO:0007669"/>
    <property type="project" value="TreeGrafter"/>
</dbReference>
<dbReference type="Pfam" id="PF03819">
    <property type="entry name" value="MazG"/>
    <property type="match status" value="1"/>
</dbReference>
<dbReference type="Gene3D" id="1.10.287.1080">
    <property type="entry name" value="MazG-like"/>
    <property type="match status" value="2"/>
</dbReference>
<sequence>MSEIEDKGNGYHLMDLVRRLRGKDGCPWDRDQTLRSLTPYLLEETHEVMEAIEIEDDEKLQEELGDLLFIVLFFTAIAEEKNAFSLPDVIQGIREKILVRHPHVFKNPTHLTNSDAHAQWEHIKRTQRADKKRPLLQAGAAGLPALLHAFRIQEKAASFGFDWDALEPIFKKIQEELDEVREAMASDPEGPRTGQEIGDLLFSVVNLARHLKQDPERSLRGTADRFCGRFDKMNSLIQADGLRLEEASLDTLDQYWERVKWAEES</sequence>
<evidence type="ECO:0000313" key="2">
    <source>
        <dbReference type="EMBL" id="MBU2692523.1"/>
    </source>
</evidence>
<dbReference type="NCBIfam" id="TIGR00444">
    <property type="entry name" value="mazG"/>
    <property type="match status" value="1"/>
</dbReference>
<dbReference type="InterPro" id="IPR011551">
    <property type="entry name" value="NTP_PyrPHydrolase_MazG"/>
</dbReference>
<dbReference type="PANTHER" id="PTHR30522">
    <property type="entry name" value="NUCLEOSIDE TRIPHOSPHATE PYROPHOSPHOHYDROLASE"/>
    <property type="match status" value="1"/>
</dbReference>
<dbReference type="CDD" id="cd11528">
    <property type="entry name" value="NTP-PPase_MazG_Nterm"/>
    <property type="match status" value="1"/>
</dbReference>